<evidence type="ECO:0000256" key="6">
    <source>
        <dbReference type="ARBA" id="ARBA00022824"/>
    </source>
</evidence>
<dbReference type="InterPro" id="IPR015943">
    <property type="entry name" value="WD40/YVTN_repeat-like_dom_sf"/>
</dbReference>
<dbReference type="Pfam" id="PF00400">
    <property type="entry name" value="WD40"/>
    <property type="match status" value="1"/>
</dbReference>
<organism evidence="9">
    <name type="scientific">Arundo donax</name>
    <name type="common">Giant reed</name>
    <name type="synonym">Donax arundinaceus</name>
    <dbReference type="NCBI Taxonomy" id="35708"/>
    <lineage>
        <taxon>Eukaryota</taxon>
        <taxon>Viridiplantae</taxon>
        <taxon>Streptophyta</taxon>
        <taxon>Embryophyta</taxon>
        <taxon>Tracheophyta</taxon>
        <taxon>Spermatophyta</taxon>
        <taxon>Magnoliopsida</taxon>
        <taxon>Liliopsida</taxon>
        <taxon>Poales</taxon>
        <taxon>Poaceae</taxon>
        <taxon>PACMAD clade</taxon>
        <taxon>Arundinoideae</taxon>
        <taxon>Arundineae</taxon>
        <taxon>Arundo</taxon>
    </lineage>
</organism>
<dbReference type="GO" id="GO:0005198">
    <property type="term" value="F:structural molecule activity"/>
    <property type="evidence" value="ECO:0007669"/>
    <property type="project" value="TreeGrafter"/>
</dbReference>
<evidence type="ECO:0000256" key="2">
    <source>
        <dbReference type="ARBA" id="ARBA00009358"/>
    </source>
</evidence>
<keyword evidence="6" id="KW-0256">Endoplasmic reticulum</keyword>
<sequence length="350" mass="38325">METGAVAIWDPRSLLRDFEMGSSSGATVIEDYFAPKESLHFDVTTTNLVNGAAPSTLEFTLIEDYFSPEGPSAPRILTTTGDLARARSGAEGLRIIEDYFSPDGPPAPGILSTTSPATWSESESDTPSMVALLLRHSDPVRGLTFSSQTPGFLASGAAHGKITVWDLANPSVENIPTLEFTEGDNVNISDLSWSPLMPCTISSASNVGAAIWDLNVNSPLIRKLPWMRKCTAIEWSPSNKNLMVVAARDFCDLPAVKVWDLRRMDRPVLQFCEDTKGVLALSWCPFDEDILAACTNDEKILILNAKKGEIVEEMTAPGTCFDIRWSKNLEDHFAISSSEQVDLYYRAPEI</sequence>
<dbReference type="EMBL" id="GBRH01281257">
    <property type="protein sequence ID" value="JAD16638.1"/>
    <property type="molecule type" value="Transcribed_RNA"/>
</dbReference>
<proteinExistence type="inferred from homology"/>
<dbReference type="GO" id="GO:0070971">
    <property type="term" value="C:endoplasmic reticulum exit site"/>
    <property type="evidence" value="ECO:0007669"/>
    <property type="project" value="TreeGrafter"/>
</dbReference>
<name>A0A0A9U2W9_ARUDO</name>
<dbReference type="PANTHER" id="PTHR13923">
    <property type="entry name" value="SEC31-RELATED PROTEIN"/>
    <property type="match status" value="1"/>
</dbReference>
<comment type="similarity">
    <text evidence="2">Belongs to the WD repeat SEC31 family.</text>
</comment>
<dbReference type="PROSITE" id="PS50082">
    <property type="entry name" value="WD_REPEATS_2"/>
    <property type="match status" value="1"/>
</dbReference>
<dbReference type="AlphaFoldDB" id="A0A0A9U2W9"/>
<evidence type="ECO:0000313" key="9">
    <source>
        <dbReference type="EMBL" id="JAD16638.1"/>
    </source>
</evidence>
<reference evidence="9" key="1">
    <citation type="submission" date="2014-09" db="EMBL/GenBank/DDBJ databases">
        <authorList>
            <person name="Magalhaes I.L.F."/>
            <person name="Oliveira U."/>
            <person name="Santos F.R."/>
            <person name="Vidigal T.H.D.A."/>
            <person name="Brescovit A.D."/>
            <person name="Santos A.J."/>
        </authorList>
    </citation>
    <scope>NUCLEOTIDE SEQUENCE</scope>
    <source>
        <tissue evidence="9">Shoot tissue taken approximately 20 cm above the soil surface</tissue>
    </source>
</reference>
<keyword evidence="5" id="KW-0677">Repeat</keyword>
<keyword evidence="8" id="KW-0653">Protein transport</keyword>
<keyword evidence="7" id="KW-0931">ER-Golgi transport</keyword>
<dbReference type="InterPro" id="IPR040251">
    <property type="entry name" value="SEC31-like"/>
</dbReference>
<evidence type="ECO:0000256" key="7">
    <source>
        <dbReference type="ARBA" id="ARBA00022892"/>
    </source>
</evidence>
<dbReference type="PANTHER" id="PTHR13923:SF11">
    <property type="entry name" value="SECRETORY 31, ISOFORM D"/>
    <property type="match status" value="1"/>
</dbReference>
<dbReference type="GO" id="GO:0007029">
    <property type="term" value="P:endoplasmic reticulum organization"/>
    <property type="evidence" value="ECO:0007669"/>
    <property type="project" value="TreeGrafter"/>
</dbReference>
<dbReference type="GO" id="GO:0090110">
    <property type="term" value="P:COPII-coated vesicle cargo loading"/>
    <property type="evidence" value="ECO:0007669"/>
    <property type="project" value="TreeGrafter"/>
</dbReference>
<dbReference type="PROSITE" id="PS50294">
    <property type="entry name" value="WD_REPEATS_REGION"/>
    <property type="match status" value="1"/>
</dbReference>
<dbReference type="InterPro" id="IPR036322">
    <property type="entry name" value="WD40_repeat_dom_sf"/>
</dbReference>
<evidence type="ECO:0000256" key="4">
    <source>
        <dbReference type="ARBA" id="ARBA00022574"/>
    </source>
</evidence>
<reference evidence="9" key="2">
    <citation type="journal article" date="2015" name="Data Brief">
        <title>Shoot transcriptome of the giant reed, Arundo donax.</title>
        <authorList>
            <person name="Barrero R.A."/>
            <person name="Guerrero F.D."/>
            <person name="Moolhuijzen P."/>
            <person name="Goolsby J.A."/>
            <person name="Tidwell J."/>
            <person name="Bellgard S.E."/>
            <person name="Bellgard M.I."/>
        </authorList>
    </citation>
    <scope>NUCLEOTIDE SEQUENCE</scope>
    <source>
        <tissue evidence="9">Shoot tissue taken approximately 20 cm above the soil surface</tissue>
    </source>
</reference>
<dbReference type="InterPro" id="IPR001680">
    <property type="entry name" value="WD40_rpt"/>
</dbReference>
<evidence type="ECO:0000256" key="5">
    <source>
        <dbReference type="ARBA" id="ARBA00022737"/>
    </source>
</evidence>
<dbReference type="SMART" id="SM00320">
    <property type="entry name" value="WD40"/>
    <property type="match status" value="4"/>
</dbReference>
<evidence type="ECO:0000256" key="3">
    <source>
        <dbReference type="ARBA" id="ARBA00022448"/>
    </source>
</evidence>
<dbReference type="GO" id="GO:0030127">
    <property type="term" value="C:COPII vesicle coat"/>
    <property type="evidence" value="ECO:0007669"/>
    <property type="project" value="TreeGrafter"/>
</dbReference>
<dbReference type="GO" id="GO:0015031">
    <property type="term" value="P:protein transport"/>
    <property type="evidence" value="ECO:0007669"/>
    <property type="project" value="UniProtKB-KW"/>
</dbReference>
<dbReference type="SUPFAM" id="SSF50978">
    <property type="entry name" value="WD40 repeat-like"/>
    <property type="match status" value="1"/>
</dbReference>
<evidence type="ECO:0000256" key="8">
    <source>
        <dbReference type="ARBA" id="ARBA00022927"/>
    </source>
</evidence>
<accession>A0A0A9U2W9</accession>
<comment type="subcellular location">
    <subcellularLocation>
        <location evidence="1">Endoplasmic reticulum</location>
    </subcellularLocation>
</comment>
<evidence type="ECO:0000256" key="1">
    <source>
        <dbReference type="ARBA" id="ARBA00004240"/>
    </source>
</evidence>
<protein>
    <submittedName>
        <fullName evidence="9">Uncharacterized protein</fullName>
    </submittedName>
</protein>
<keyword evidence="4" id="KW-0853">WD repeat</keyword>
<keyword evidence="3" id="KW-0813">Transport</keyword>
<dbReference type="Gene3D" id="2.130.10.10">
    <property type="entry name" value="YVTN repeat-like/Quinoprotein amine dehydrogenase"/>
    <property type="match status" value="1"/>
</dbReference>